<feature type="compositionally biased region" description="Basic and acidic residues" evidence="1">
    <location>
        <begin position="1"/>
        <end position="11"/>
    </location>
</feature>
<gene>
    <name evidence="2" type="ORF">OKIOD_LOCUS7311</name>
</gene>
<organism evidence="2 3">
    <name type="scientific">Oikopleura dioica</name>
    <name type="common">Tunicate</name>
    <dbReference type="NCBI Taxonomy" id="34765"/>
    <lineage>
        <taxon>Eukaryota</taxon>
        <taxon>Metazoa</taxon>
        <taxon>Chordata</taxon>
        <taxon>Tunicata</taxon>
        <taxon>Appendicularia</taxon>
        <taxon>Copelata</taxon>
        <taxon>Oikopleuridae</taxon>
        <taxon>Oikopleura</taxon>
    </lineage>
</organism>
<feature type="compositionally biased region" description="Polar residues" evidence="1">
    <location>
        <begin position="357"/>
        <end position="376"/>
    </location>
</feature>
<proteinExistence type="predicted"/>
<accession>A0ABN7SDU5</accession>
<sequence>MTAIVGDEKPTKTGSVKKYRPSRPTKKKISPNGDHLFVLQIEKTSVQKSSNRSFRSLLNSLRSSEKSSAKSSYDFIEVDETSLKAYKKKRGDKEKLCQEFDLKQCLAFNSYNLIHDNSSMLPDFAFRGRSWQLTLYAKDGTFWQITCDGDSIRDMESEIRNRIHRIKKAKLGISDELFDIAFTGTVEDVEILDEYEKDPELSRNILGLKQFMFKASGSSYKIVIRDLLESGIAPTLEEPFLITKNHVYSRGYDKTQISFKLLSNSLLGSASFMVTCTSPNIIDHVIRPFLEKENRGITTSFSGSVMTSRGSRLNPEHERALRAREYHRTHAGSLPQYIELKQQRERAVANSLEASAKSMSSPEAISLNDSGVPQST</sequence>
<feature type="region of interest" description="Disordered" evidence="1">
    <location>
        <begin position="1"/>
        <end position="31"/>
    </location>
</feature>
<dbReference type="EMBL" id="OU015569">
    <property type="protein sequence ID" value="CAG5098532.1"/>
    <property type="molecule type" value="Genomic_DNA"/>
</dbReference>
<protein>
    <submittedName>
        <fullName evidence="2">Oidioi.mRNA.OKI2018_I69.XSR.g15753.t1.cds</fullName>
    </submittedName>
</protein>
<evidence type="ECO:0000256" key="1">
    <source>
        <dbReference type="SAM" id="MobiDB-lite"/>
    </source>
</evidence>
<evidence type="ECO:0000313" key="3">
    <source>
        <dbReference type="Proteomes" id="UP001158576"/>
    </source>
</evidence>
<name>A0ABN7SDU5_OIKDI</name>
<evidence type="ECO:0000313" key="2">
    <source>
        <dbReference type="EMBL" id="CAG5098532.1"/>
    </source>
</evidence>
<dbReference type="Proteomes" id="UP001158576">
    <property type="component" value="Chromosome XSR"/>
</dbReference>
<reference evidence="2 3" key="1">
    <citation type="submission" date="2021-04" db="EMBL/GenBank/DDBJ databases">
        <authorList>
            <person name="Bliznina A."/>
        </authorList>
    </citation>
    <scope>NUCLEOTIDE SEQUENCE [LARGE SCALE GENOMIC DNA]</scope>
</reference>
<keyword evidence="3" id="KW-1185">Reference proteome</keyword>
<feature type="region of interest" description="Disordered" evidence="1">
    <location>
        <begin position="348"/>
        <end position="376"/>
    </location>
</feature>
<feature type="compositionally biased region" description="Basic residues" evidence="1">
    <location>
        <begin position="15"/>
        <end position="29"/>
    </location>
</feature>